<protein>
    <submittedName>
        <fullName evidence="2">Uncharacterized protein</fullName>
    </submittedName>
</protein>
<keyword evidence="1" id="KW-0472">Membrane</keyword>
<keyword evidence="3" id="KW-1185">Reference proteome</keyword>
<sequence>MIALRLFPFLKAVALKFAYYVLGGIPIIFLILGKDHLYYSIFAAIFAFIAVHFLKREIKKVQPMHERNLTEYIAIALSILLFASLVFSHFYGLAV</sequence>
<dbReference type="Proteomes" id="UP001596161">
    <property type="component" value="Unassembled WGS sequence"/>
</dbReference>
<feature type="transmembrane region" description="Helical" evidence="1">
    <location>
        <begin position="74"/>
        <end position="94"/>
    </location>
</feature>
<feature type="transmembrane region" description="Helical" evidence="1">
    <location>
        <begin position="37"/>
        <end position="54"/>
    </location>
</feature>
<reference evidence="3" key="1">
    <citation type="journal article" date="2019" name="Int. J. Syst. Evol. Microbiol.">
        <title>The Global Catalogue of Microorganisms (GCM) 10K type strain sequencing project: providing services to taxonomists for standard genome sequencing and annotation.</title>
        <authorList>
            <consortium name="The Broad Institute Genomics Platform"/>
            <consortium name="The Broad Institute Genome Sequencing Center for Infectious Disease"/>
            <person name="Wu L."/>
            <person name="Ma J."/>
        </authorList>
    </citation>
    <scope>NUCLEOTIDE SEQUENCE [LARGE SCALE GENOMIC DNA]</scope>
    <source>
        <strain evidence="3">KACC 12602</strain>
    </source>
</reference>
<proteinExistence type="predicted"/>
<gene>
    <name evidence="2" type="ORF">ACFPIB_01055</name>
</gene>
<feature type="transmembrane region" description="Helical" evidence="1">
    <location>
        <begin position="12"/>
        <end position="31"/>
    </location>
</feature>
<evidence type="ECO:0000256" key="1">
    <source>
        <dbReference type="SAM" id="Phobius"/>
    </source>
</evidence>
<evidence type="ECO:0000313" key="2">
    <source>
        <dbReference type="EMBL" id="MFC5269176.1"/>
    </source>
</evidence>
<evidence type="ECO:0000313" key="3">
    <source>
        <dbReference type="Proteomes" id="UP001596161"/>
    </source>
</evidence>
<comment type="caution">
    <text evidence="2">The sequence shown here is derived from an EMBL/GenBank/DDBJ whole genome shotgun (WGS) entry which is preliminary data.</text>
</comment>
<keyword evidence="1" id="KW-1133">Transmembrane helix</keyword>
<organism evidence="2 3">
    <name type="scientific">Adhaeribacter terreus</name>
    <dbReference type="NCBI Taxonomy" id="529703"/>
    <lineage>
        <taxon>Bacteria</taxon>
        <taxon>Pseudomonadati</taxon>
        <taxon>Bacteroidota</taxon>
        <taxon>Cytophagia</taxon>
        <taxon>Cytophagales</taxon>
        <taxon>Hymenobacteraceae</taxon>
        <taxon>Adhaeribacter</taxon>
    </lineage>
</organism>
<name>A0ABW0E7E9_9BACT</name>
<dbReference type="RefSeq" id="WP_378015560.1">
    <property type="nucleotide sequence ID" value="NZ_JBHSKT010000001.1"/>
</dbReference>
<dbReference type="EMBL" id="JBHSKT010000001">
    <property type="protein sequence ID" value="MFC5269176.1"/>
    <property type="molecule type" value="Genomic_DNA"/>
</dbReference>
<accession>A0ABW0E7E9</accession>
<keyword evidence="1" id="KW-0812">Transmembrane</keyword>